<reference evidence="6" key="9">
    <citation type="submission" date="2020-09" db="EMBL/GenBank/DDBJ databases">
        <authorList>
            <consortium name="NCBI Pathogen Detection Project"/>
        </authorList>
    </citation>
    <scope>NUCLEOTIDE SEQUENCE</scope>
    <source>
        <strain evidence="6">489-16</strain>
    </source>
</reference>
<reference evidence="6" key="4">
    <citation type="journal article" date="2018" name="Genome Biol.">
        <title>SKESA: strategic k-mer extension for scrupulous assemblies.</title>
        <authorList>
            <person name="Souvorov A."/>
            <person name="Agarwala R."/>
            <person name="Lipman D.J."/>
        </authorList>
    </citation>
    <scope>NUCLEOTIDE SEQUENCE</scope>
    <source>
        <strain evidence="6">489-16</strain>
    </source>
</reference>
<evidence type="ECO:0000313" key="6">
    <source>
        <dbReference type="EMBL" id="HAN4356119.1"/>
    </source>
</evidence>
<evidence type="ECO:0000313" key="10">
    <source>
        <dbReference type="Proteomes" id="UP000036331"/>
    </source>
</evidence>
<evidence type="ECO:0000313" key="8">
    <source>
        <dbReference type="EMBL" id="RVE15509.1"/>
    </source>
</evidence>
<organism evidence="8 11">
    <name type="scientific">Escherichia coli</name>
    <dbReference type="NCBI Taxonomy" id="562"/>
    <lineage>
        <taxon>Bacteria</taxon>
        <taxon>Pseudomonadati</taxon>
        <taxon>Pseudomonadota</taxon>
        <taxon>Gammaproteobacteria</taxon>
        <taxon>Enterobacterales</taxon>
        <taxon>Enterobacteriaceae</taxon>
        <taxon>Escherichia</taxon>
    </lineage>
</organism>
<reference evidence="8 11" key="3">
    <citation type="submission" date="2017-08" db="EMBL/GenBank/DDBJ databases">
        <title>Sequencing of Escherichia coli CCPM 6219.</title>
        <authorList>
            <person name="Liu S.-L."/>
            <person name="Zhou Y.-J."/>
            <person name="Zhao M.-F."/>
        </authorList>
    </citation>
    <scope>NUCLEOTIDE SEQUENCE [LARGE SCALE GENOMIC DNA]</scope>
    <source>
        <strain evidence="8 11">CCPM 6219</strain>
    </source>
</reference>
<name>A0A069FGQ0_ECOLX</name>
<evidence type="ECO:0000313" key="11">
    <source>
        <dbReference type="Proteomes" id="UP000288459"/>
    </source>
</evidence>
<protein>
    <submittedName>
        <fullName evidence="8">Uncharacterized protein</fullName>
    </submittedName>
</protein>
<dbReference type="EMBL" id="CP122634">
    <property type="protein sequence ID" value="WHI03250.1"/>
    <property type="molecule type" value="Genomic_DNA"/>
</dbReference>
<evidence type="ECO:0000313" key="14">
    <source>
        <dbReference type="Proteomes" id="UP000531962"/>
    </source>
</evidence>
<dbReference type="EMBL" id="NPIM01000091">
    <property type="protein sequence ID" value="RVE15509.1"/>
    <property type="molecule type" value="Genomic_DNA"/>
</dbReference>
<evidence type="ECO:0000256" key="1">
    <source>
        <dbReference type="SAM" id="MobiDB-lite"/>
    </source>
</evidence>
<reference evidence="7 10" key="1">
    <citation type="journal article" date="2015" name="Genome Announc.">
        <title>Draft Genome Sequences of Human-Pathogenic Escherichia coli O26:H11 Strains Carrying the stx2 Gene Only and Circulating in France.</title>
        <authorList>
            <person name="Delannoy S."/>
            <person name="Mariani-Kurkdjian P."/>
            <person name="Bonacorsi S."/>
            <person name="Liguori S."/>
            <person name="Ison S.A."/>
            <person name="Fach P."/>
        </authorList>
    </citation>
    <scope>NUCLEOTIDE SEQUENCE [LARGE SCALE GENOMIC DNA]</scope>
    <source>
        <strain evidence="7 10">34870</strain>
    </source>
</reference>
<dbReference type="Proteomes" id="UP000288459">
    <property type="component" value="Unassembled WGS sequence"/>
</dbReference>
<dbReference type="EMBL" id="AASWIS010000013">
    <property type="protein sequence ID" value="EFH5893163.1"/>
    <property type="molecule type" value="Genomic_DNA"/>
</dbReference>
<dbReference type="Proteomes" id="UP000531813">
    <property type="component" value="Unassembled WGS sequence"/>
</dbReference>
<reference evidence="3 15" key="8">
    <citation type="submission" date="2020-02" db="EMBL/GenBank/DDBJ databases">
        <authorList>
            <person name="Ashton P.M."/>
            <person name="Dallman T."/>
            <person name="Nair S."/>
            <person name="De Pinna E."/>
            <person name="Peters T."/>
            <person name="Grant K."/>
        </authorList>
    </citation>
    <scope>NUCLEOTIDE SEQUENCE [LARGE SCALE GENOMIC DNA]</scope>
    <source>
        <strain evidence="3 15">188143</strain>
    </source>
</reference>
<reference evidence="5 12" key="5">
    <citation type="submission" date="2018-04" db="EMBL/GenBank/DDBJ databases">
        <title>Large scale genomics of bovine and human commensal E. coli to reveal the emerging process of EHEC.</title>
        <authorList>
            <person name="Arimizu Y."/>
            <person name="Ogura Y."/>
        </authorList>
    </citation>
    <scope>NUCLEOTIDE SEQUENCE [LARGE SCALE GENOMIC DNA]</scope>
    <source>
        <strain evidence="5 12">ECSC038</strain>
    </source>
</reference>
<dbReference type="EMBL" id="AASKVF010000002">
    <property type="protein sequence ID" value="EFD6883043.1"/>
    <property type="molecule type" value="Genomic_DNA"/>
</dbReference>
<gene>
    <name evidence="7" type="ORF">ABE91_014235</name>
    <name evidence="3" type="ORF">BRV02_001222</name>
    <name evidence="8" type="ORF">CIG67_05100</name>
    <name evidence="5" type="ORF">ExPECSC038_00682</name>
    <name evidence="2" type="ORF">FZU14_02150</name>
    <name evidence="4" type="ORF">GOP25_13055</name>
    <name evidence="6" type="ORF">IFC14_004661</name>
    <name evidence="9" type="ORF">QDW62_06870</name>
</gene>
<dbReference type="EMBL" id="BFIH01000021">
    <property type="protein sequence ID" value="GCO15190.1"/>
    <property type="molecule type" value="Genomic_DNA"/>
</dbReference>
<dbReference type="EMBL" id="DABUHV010000042">
    <property type="protein sequence ID" value="HAN4356119.1"/>
    <property type="molecule type" value="Genomic_DNA"/>
</dbReference>
<evidence type="ECO:0000313" key="12">
    <source>
        <dbReference type="Proteomes" id="UP000300926"/>
    </source>
</evidence>
<evidence type="ECO:0000313" key="4">
    <source>
        <dbReference type="EMBL" id="EFH5893163.1"/>
    </source>
</evidence>
<dbReference type="Proteomes" id="UP000534332">
    <property type="component" value="Unassembled WGS sequence"/>
</dbReference>
<dbReference type="AlphaFoldDB" id="A0A069FGQ0"/>
<evidence type="ECO:0000313" key="15">
    <source>
        <dbReference type="Proteomes" id="UP000534332"/>
    </source>
</evidence>
<accession>A0A069FGQ0</accession>
<reference evidence="2 14" key="6">
    <citation type="submission" date="2019-08" db="EMBL/GenBank/DDBJ databases">
        <authorList>
            <consortium name="NARMS: The National Antimicrobial Resistance Monitoring System"/>
        </authorList>
    </citation>
    <scope>NUCLEOTIDE SEQUENCE [LARGE SCALE GENOMIC DNA]</scope>
    <source>
        <strain evidence="2 14">19MD07CB01-EC</strain>
    </source>
</reference>
<dbReference type="Proteomes" id="UP001179946">
    <property type="component" value="Chromosome"/>
</dbReference>
<reference evidence="7" key="2">
    <citation type="submission" date="2017-03" db="EMBL/GenBank/DDBJ databases">
        <title>The mobilome is the main driver of stx2-positive O26:H11 Escherichia coli strains evolution.</title>
        <authorList>
            <person name="Delannoy S."/>
            <person name="Mariani-Kurkdjian P."/>
            <person name="Webb H.E."/>
            <person name="Bonacorsi S."/>
            <person name="Fach P."/>
        </authorList>
    </citation>
    <scope>NUCLEOTIDE SEQUENCE</scope>
    <source>
        <strain evidence="7">34870</strain>
    </source>
</reference>
<dbReference type="Proteomes" id="UP000531962">
    <property type="component" value="Unassembled WGS sequence"/>
</dbReference>
<evidence type="ECO:0000313" key="5">
    <source>
        <dbReference type="EMBL" id="GCO15190.1"/>
    </source>
</evidence>
<proteinExistence type="predicted"/>
<reference evidence="4 13" key="7">
    <citation type="submission" date="2019-12" db="EMBL/GenBank/DDBJ databases">
        <authorList>
            <consortium name="GenomeTrakr network: Whole genome sequencing for foodborne pathogen traceback"/>
        </authorList>
    </citation>
    <scope>NUCLEOTIDE SEQUENCE [LARGE SCALE GENOMIC DNA]</scope>
    <source>
        <strain evidence="4 13">PSU-2243</strain>
    </source>
</reference>
<feature type="region of interest" description="Disordered" evidence="1">
    <location>
        <begin position="179"/>
        <end position="201"/>
    </location>
</feature>
<dbReference type="EMBL" id="AASSGK010000005">
    <property type="protein sequence ID" value="EFG2160189.1"/>
    <property type="molecule type" value="Genomic_DNA"/>
</dbReference>
<dbReference type="Proteomes" id="UP000859822">
    <property type="component" value="Unassembled WGS sequence"/>
</dbReference>
<dbReference type="RefSeq" id="WP_000179260.1">
    <property type="nucleotide sequence ID" value="NZ_AP022161.1"/>
</dbReference>
<dbReference type="Proteomes" id="UP000036331">
    <property type="component" value="Unassembled WGS sequence"/>
</dbReference>
<dbReference type="Proteomes" id="UP000300926">
    <property type="component" value="Unassembled WGS sequence"/>
</dbReference>
<evidence type="ECO:0000313" key="7">
    <source>
        <dbReference type="EMBL" id="PBN76165.1"/>
    </source>
</evidence>
<evidence type="ECO:0000313" key="2">
    <source>
        <dbReference type="EMBL" id="EFD6883043.1"/>
    </source>
</evidence>
<evidence type="ECO:0000313" key="3">
    <source>
        <dbReference type="EMBL" id="EFG2160189.1"/>
    </source>
</evidence>
<dbReference type="EMBL" id="LDXE02000002">
    <property type="protein sequence ID" value="PBN76165.1"/>
    <property type="molecule type" value="Genomic_DNA"/>
</dbReference>
<reference evidence="9" key="10">
    <citation type="journal article" date="2023" name="Front. Microbiol.">
        <title>Virotyping and genetic antimicrobial susceptibility testing of porcine ETEC/STEC strains and associated plasmid types.</title>
        <authorList>
            <person name="Vereecke N."/>
            <person name="Van Hoorde S."/>
            <person name="Sperling D."/>
            <person name="Theuns S."/>
            <person name="Devriendt B."/>
            <person name="Cox E."/>
        </authorList>
    </citation>
    <scope>NUCLEOTIDE SEQUENCE</scope>
    <source>
        <strain evidence="9">ETEC4085</strain>
    </source>
</reference>
<evidence type="ECO:0000313" key="13">
    <source>
        <dbReference type="Proteomes" id="UP000531813"/>
    </source>
</evidence>
<evidence type="ECO:0000313" key="9">
    <source>
        <dbReference type="EMBL" id="WHI03250.1"/>
    </source>
</evidence>
<sequence length="201" mass="22182">MASVVEICNRALSNIGNSRSINSLTEASKEAGECSLHFEACRDAVLSDFDWNFATKRVALADTSNPPPDWEYAYQYPSDCLRITEIMLPGVRNPTAAMRVQYEVGADTNGTGKLIYTDQPQAWLKYVSRVSDVNMFDAIFMEALAWRLAAAINMALTGNADLGTFALNMYNRVILSAGSHSQNESQEPQPPVDEFTIARLS</sequence>